<dbReference type="GO" id="GO:0005524">
    <property type="term" value="F:ATP binding"/>
    <property type="evidence" value="ECO:0007669"/>
    <property type="project" value="UniProtKB-KW"/>
</dbReference>
<dbReference type="InterPro" id="IPR003661">
    <property type="entry name" value="HisK_dim/P_dom"/>
</dbReference>
<evidence type="ECO:0000256" key="9">
    <source>
        <dbReference type="ARBA" id="ARBA00023012"/>
    </source>
</evidence>
<feature type="domain" description="Histidine kinase" evidence="11">
    <location>
        <begin position="274"/>
        <end position="485"/>
    </location>
</feature>
<dbReference type="AlphaFoldDB" id="A0A1L8CNX6"/>
<keyword evidence="7 13" id="KW-0418">Kinase</keyword>
<evidence type="ECO:0000256" key="8">
    <source>
        <dbReference type="ARBA" id="ARBA00022840"/>
    </source>
</evidence>
<keyword evidence="8" id="KW-0067">ATP-binding</keyword>
<dbReference type="SUPFAM" id="SSF55874">
    <property type="entry name" value="ATPase domain of HSP90 chaperone/DNA topoisomerase II/histidine kinase"/>
    <property type="match status" value="1"/>
</dbReference>
<evidence type="ECO:0000256" key="6">
    <source>
        <dbReference type="ARBA" id="ARBA00022741"/>
    </source>
</evidence>
<feature type="transmembrane region" description="Helical" evidence="10">
    <location>
        <begin position="12"/>
        <end position="29"/>
    </location>
</feature>
<dbReference type="Gene3D" id="3.30.565.10">
    <property type="entry name" value="Histidine kinase-like ATPase, C-terminal domain"/>
    <property type="match status" value="1"/>
</dbReference>
<dbReference type="GO" id="GO:0000155">
    <property type="term" value="F:phosphorelay sensor kinase activity"/>
    <property type="evidence" value="ECO:0007669"/>
    <property type="project" value="InterPro"/>
</dbReference>
<dbReference type="SMART" id="SM00387">
    <property type="entry name" value="HATPase_c"/>
    <property type="match status" value="1"/>
</dbReference>
<dbReference type="InterPro" id="IPR036097">
    <property type="entry name" value="HisK_dim/P_sf"/>
</dbReference>
<keyword evidence="10" id="KW-1133">Transmembrane helix</keyword>
<dbReference type="Pfam" id="PF00512">
    <property type="entry name" value="HisKA"/>
    <property type="match status" value="1"/>
</dbReference>
<keyword evidence="9" id="KW-0902">Two-component regulatory system</keyword>
<feature type="transmembrane region" description="Helical" evidence="10">
    <location>
        <begin position="178"/>
        <end position="198"/>
    </location>
</feature>
<evidence type="ECO:0000313" key="13">
    <source>
        <dbReference type="EMBL" id="GAV20621.1"/>
    </source>
</evidence>
<organism evidence="13 14">
    <name type="scientific">Mariprofundus micogutta</name>
    <dbReference type="NCBI Taxonomy" id="1921010"/>
    <lineage>
        <taxon>Bacteria</taxon>
        <taxon>Pseudomonadati</taxon>
        <taxon>Pseudomonadota</taxon>
        <taxon>Candidatius Mariprofundia</taxon>
        <taxon>Mariprofundales</taxon>
        <taxon>Mariprofundaceae</taxon>
        <taxon>Mariprofundus</taxon>
    </lineage>
</organism>
<keyword evidence="4" id="KW-0597">Phosphoprotein</keyword>
<dbReference type="STRING" id="1921010.MMIC_P1593"/>
<evidence type="ECO:0000256" key="2">
    <source>
        <dbReference type="ARBA" id="ARBA00004370"/>
    </source>
</evidence>
<evidence type="ECO:0000313" key="14">
    <source>
        <dbReference type="Proteomes" id="UP000231632"/>
    </source>
</evidence>
<dbReference type="Pfam" id="PF00672">
    <property type="entry name" value="HAMP"/>
    <property type="match status" value="1"/>
</dbReference>
<dbReference type="PANTHER" id="PTHR43065:SF10">
    <property type="entry name" value="PEROXIDE STRESS-ACTIVATED HISTIDINE KINASE MAK3"/>
    <property type="match status" value="1"/>
</dbReference>
<protein>
    <recommendedName>
        <fullName evidence="3">histidine kinase</fullName>
        <ecNumber evidence="3">2.7.13.3</ecNumber>
    </recommendedName>
</protein>
<dbReference type="SUPFAM" id="SSF47384">
    <property type="entry name" value="Homodimeric domain of signal transducing histidine kinase"/>
    <property type="match status" value="1"/>
</dbReference>
<evidence type="ECO:0000256" key="3">
    <source>
        <dbReference type="ARBA" id="ARBA00012438"/>
    </source>
</evidence>
<dbReference type="EMBL" id="BDFD01000013">
    <property type="protein sequence ID" value="GAV20621.1"/>
    <property type="molecule type" value="Genomic_DNA"/>
</dbReference>
<dbReference type="PROSITE" id="PS50109">
    <property type="entry name" value="HIS_KIN"/>
    <property type="match status" value="1"/>
</dbReference>
<comment type="subcellular location">
    <subcellularLocation>
        <location evidence="2">Membrane</location>
    </subcellularLocation>
</comment>
<dbReference type="Proteomes" id="UP000231632">
    <property type="component" value="Unassembled WGS sequence"/>
</dbReference>
<dbReference type="EC" id="2.7.13.3" evidence="3"/>
<dbReference type="CDD" id="cd06225">
    <property type="entry name" value="HAMP"/>
    <property type="match status" value="1"/>
</dbReference>
<dbReference type="CDD" id="cd00082">
    <property type="entry name" value="HisKA"/>
    <property type="match status" value="1"/>
</dbReference>
<keyword evidence="6" id="KW-0547">Nucleotide-binding</keyword>
<dbReference type="SUPFAM" id="SSF158472">
    <property type="entry name" value="HAMP domain-like"/>
    <property type="match status" value="1"/>
</dbReference>
<comment type="catalytic activity">
    <reaction evidence="1">
        <text>ATP + protein L-histidine = ADP + protein N-phospho-L-histidine.</text>
        <dbReference type="EC" id="2.7.13.3"/>
    </reaction>
</comment>
<accession>A0A1L8CNX6</accession>
<dbReference type="InterPro" id="IPR005467">
    <property type="entry name" value="His_kinase_dom"/>
</dbReference>
<dbReference type="PROSITE" id="PS50885">
    <property type="entry name" value="HAMP"/>
    <property type="match status" value="1"/>
</dbReference>
<dbReference type="SMART" id="SM00304">
    <property type="entry name" value="HAMP"/>
    <property type="match status" value="1"/>
</dbReference>
<gene>
    <name evidence="13" type="ORF">MMIC_P1593</name>
</gene>
<feature type="domain" description="HAMP" evidence="12">
    <location>
        <begin position="198"/>
        <end position="250"/>
    </location>
</feature>
<evidence type="ECO:0000256" key="10">
    <source>
        <dbReference type="SAM" id="Phobius"/>
    </source>
</evidence>
<dbReference type="PRINTS" id="PR00344">
    <property type="entry name" value="BCTRLSENSOR"/>
</dbReference>
<keyword evidence="14" id="KW-1185">Reference proteome</keyword>
<dbReference type="GO" id="GO:0016020">
    <property type="term" value="C:membrane"/>
    <property type="evidence" value="ECO:0007669"/>
    <property type="project" value="UniProtKB-SubCell"/>
</dbReference>
<dbReference type="RefSeq" id="WP_171966480.1">
    <property type="nucleotide sequence ID" value="NZ_BDFD01000013.1"/>
</dbReference>
<evidence type="ECO:0000256" key="7">
    <source>
        <dbReference type="ARBA" id="ARBA00022777"/>
    </source>
</evidence>
<evidence type="ECO:0000256" key="5">
    <source>
        <dbReference type="ARBA" id="ARBA00022679"/>
    </source>
</evidence>
<dbReference type="Gene3D" id="6.10.340.10">
    <property type="match status" value="1"/>
</dbReference>
<dbReference type="InterPro" id="IPR003594">
    <property type="entry name" value="HATPase_dom"/>
</dbReference>
<keyword evidence="10" id="KW-0812">Transmembrane</keyword>
<keyword evidence="10" id="KW-0472">Membrane</keyword>
<comment type="caution">
    <text evidence="13">The sequence shown here is derived from an EMBL/GenBank/DDBJ whole genome shotgun (WGS) entry which is preliminary data.</text>
</comment>
<dbReference type="InterPro" id="IPR003660">
    <property type="entry name" value="HAMP_dom"/>
</dbReference>
<evidence type="ECO:0000256" key="4">
    <source>
        <dbReference type="ARBA" id="ARBA00022553"/>
    </source>
</evidence>
<evidence type="ECO:0000259" key="12">
    <source>
        <dbReference type="PROSITE" id="PS50885"/>
    </source>
</evidence>
<sequence length="487" mass="54095">MIFKGLSGRIALWFLAVFVFVAFVGWHQLRDITSIHNKATELEMVNHQSHRLHELETGIRKLIDIVRNYLITGSAYHIRDFRDADNRVQRIIDHARANGIEVSKVESTLKDVSMLASKIFALPFSTGNMEGPILMQEIDEKLGELSQSLSSRHHEMDESVNQSMSMVSGLHVDMRYDIMVSLILLFGLLLGLSVYLYLRMIHPIILLRREVGRIENGDFSPVSPDLGDNELGTLSLALNSMGQTLLHRNDELVQAKSLAAHQEKMHALGLMTASIAHEVGNPLTATAALLDLARHKLSRGEHDAADKPLNEAVQELRRTEMMINNILDYGRISSQESEPVNLDAVIESAVQLVRLSSKPNGIRLISHKDSNLPSACGNIDMLRQVMVNLLLNAVDACQANGEICIESHSDDQYVYADVVDQGEGVPESMAEEIFSPLFSTKPKGEGTGLGLSISRDLMRKMSGELELIAGDAKECRFRLSIPLMSED</sequence>
<dbReference type="PANTHER" id="PTHR43065">
    <property type="entry name" value="SENSOR HISTIDINE KINASE"/>
    <property type="match status" value="1"/>
</dbReference>
<name>A0A1L8CNX6_9PROT</name>
<keyword evidence="5 13" id="KW-0808">Transferase</keyword>
<reference evidence="13 14" key="1">
    <citation type="journal article" date="2017" name="Arch. Microbiol.">
        <title>Mariprofundus micogutta sp. nov., a novel iron-oxidizing zetaproteobacterium isolated from a deep-sea hydrothermal field at the Bayonnaise knoll of the Izu-Ogasawara arc, and a description of Mariprofundales ord. nov. and Zetaproteobacteria classis nov.</title>
        <authorList>
            <person name="Makita H."/>
            <person name="Tanaka E."/>
            <person name="Mitsunobu S."/>
            <person name="Miyazaki M."/>
            <person name="Nunoura T."/>
            <person name="Uematsu K."/>
            <person name="Takaki Y."/>
            <person name="Nishi S."/>
            <person name="Shimamura S."/>
            <person name="Takai K."/>
        </authorList>
    </citation>
    <scope>NUCLEOTIDE SEQUENCE [LARGE SCALE GENOMIC DNA]</scope>
    <source>
        <strain evidence="13 14">ET2</strain>
    </source>
</reference>
<dbReference type="SMART" id="SM00388">
    <property type="entry name" value="HisKA"/>
    <property type="match status" value="1"/>
</dbReference>
<dbReference type="Pfam" id="PF02518">
    <property type="entry name" value="HATPase_c"/>
    <property type="match status" value="1"/>
</dbReference>
<evidence type="ECO:0000259" key="11">
    <source>
        <dbReference type="PROSITE" id="PS50109"/>
    </source>
</evidence>
<dbReference type="Gene3D" id="1.10.287.130">
    <property type="match status" value="1"/>
</dbReference>
<dbReference type="InterPro" id="IPR036890">
    <property type="entry name" value="HATPase_C_sf"/>
</dbReference>
<evidence type="ECO:0000256" key="1">
    <source>
        <dbReference type="ARBA" id="ARBA00000085"/>
    </source>
</evidence>
<proteinExistence type="predicted"/>
<dbReference type="InterPro" id="IPR004358">
    <property type="entry name" value="Sig_transdc_His_kin-like_C"/>
</dbReference>